<reference evidence="1 2" key="1">
    <citation type="submission" date="2019-11" db="EMBL/GenBank/DDBJ databases">
        <title>Whole genome sequence of Oryza granulata.</title>
        <authorList>
            <person name="Li W."/>
        </authorList>
    </citation>
    <scope>NUCLEOTIDE SEQUENCE [LARGE SCALE GENOMIC DNA]</scope>
    <source>
        <strain evidence="2">cv. Menghai</strain>
        <tissue evidence="1">Leaf</tissue>
    </source>
</reference>
<sequence length="59" mass="6748">MPLELSETIQVIYFEDRIALRDHCCPVQKVVQVPVDGGRRHTLALTETKNVFSWGKGHQ</sequence>
<dbReference type="SUPFAM" id="SSF50985">
    <property type="entry name" value="RCC1/BLIP-II"/>
    <property type="match status" value="1"/>
</dbReference>
<dbReference type="AlphaFoldDB" id="A0A6G1E6P9"/>
<organism evidence="1 2">
    <name type="scientific">Oryza meyeriana var. granulata</name>
    <dbReference type="NCBI Taxonomy" id="110450"/>
    <lineage>
        <taxon>Eukaryota</taxon>
        <taxon>Viridiplantae</taxon>
        <taxon>Streptophyta</taxon>
        <taxon>Embryophyta</taxon>
        <taxon>Tracheophyta</taxon>
        <taxon>Spermatophyta</taxon>
        <taxon>Magnoliopsida</taxon>
        <taxon>Liliopsida</taxon>
        <taxon>Poales</taxon>
        <taxon>Poaceae</taxon>
        <taxon>BOP clade</taxon>
        <taxon>Oryzoideae</taxon>
        <taxon>Oryzeae</taxon>
        <taxon>Oryzinae</taxon>
        <taxon>Oryza</taxon>
        <taxon>Oryza meyeriana</taxon>
    </lineage>
</organism>
<comment type="caution">
    <text evidence="1">The sequence shown here is derived from an EMBL/GenBank/DDBJ whole genome shotgun (WGS) entry which is preliminary data.</text>
</comment>
<dbReference type="EMBL" id="SPHZ02000005">
    <property type="protein sequence ID" value="KAF0920458.1"/>
    <property type="molecule type" value="Genomic_DNA"/>
</dbReference>
<accession>A0A6G1E6P9</accession>
<evidence type="ECO:0000313" key="2">
    <source>
        <dbReference type="Proteomes" id="UP000479710"/>
    </source>
</evidence>
<dbReference type="Pfam" id="PF13540">
    <property type="entry name" value="RCC1_2"/>
    <property type="match status" value="1"/>
</dbReference>
<dbReference type="Proteomes" id="UP000479710">
    <property type="component" value="Unassembled WGS sequence"/>
</dbReference>
<evidence type="ECO:0000313" key="1">
    <source>
        <dbReference type="EMBL" id="KAF0920458.1"/>
    </source>
</evidence>
<name>A0A6G1E6P9_9ORYZ</name>
<gene>
    <name evidence="1" type="ORF">E2562_035169</name>
</gene>
<dbReference type="InterPro" id="IPR009091">
    <property type="entry name" value="RCC1/BLIP-II"/>
</dbReference>
<keyword evidence="2" id="KW-1185">Reference proteome</keyword>
<dbReference type="Gene3D" id="2.130.10.30">
    <property type="entry name" value="Regulator of chromosome condensation 1/beta-lactamase-inhibitor protein II"/>
    <property type="match status" value="1"/>
</dbReference>
<proteinExistence type="predicted"/>
<protein>
    <submittedName>
        <fullName evidence="1">Uncharacterized protein</fullName>
    </submittedName>
</protein>